<feature type="transmembrane region" description="Helical" evidence="7">
    <location>
        <begin position="12"/>
        <end position="37"/>
    </location>
</feature>
<evidence type="ECO:0000256" key="7">
    <source>
        <dbReference type="SAM" id="Phobius"/>
    </source>
</evidence>
<dbReference type="EMBL" id="QRVL01000001">
    <property type="protein sequence ID" value="RGS42399.1"/>
    <property type="molecule type" value="Genomic_DNA"/>
</dbReference>
<keyword evidence="3" id="KW-1003">Cell membrane</keyword>
<dbReference type="PANTHER" id="PTHR37937:SF1">
    <property type="entry name" value="CONJUGATIVE TRANSFER: DNA TRANSPORT"/>
    <property type="match status" value="1"/>
</dbReference>
<feature type="transmembrane region" description="Helical" evidence="7">
    <location>
        <begin position="186"/>
        <end position="203"/>
    </location>
</feature>
<dbReference type="GO" id="GO:0005886">
    <property type="term" value="C:plasma membrane"/>
    <property type="evidence" value="ECO:0007669"/>
    <property type="project" value="UniProtKB-SubCell"/>
</dbReference>
<dbReference type="PANTHER" id="PTHR37937">
    <property type="entry name" value="CONJUGATIVE TRANSFER: DNA TRANSPORT"/>
    <property type="match status" value="1"/>
</dbReference>
<evidence type="ECO:0000256" key="2">
    <source>
        <dbReference type="ARBA" id="ARBA00008806"/>
    </source>
</evidence>
<organism evidence="8 9">
    <name type="scientific">Roseburia hominis</name>
    <dbReference type="NCBI Taxonomy" id="301301"/>
    <lineage>
        <taxon>Bacteria</taxon>
        <taxon>Bacillati</taxon>
        <taxon>Bacillota</taxon>
        <taxon>Clostridia</taxon>
        <taxon>Lachnospirales</taxon>
        <taxon>Lachnospiraceae</taxon>
        <taxon>Roseburia</taxon>
    </lineage>
</organism>
<keyword evidence="6 7" id="KW-0472">Membrane</keyword>
<dbReference type="CDD" id="cd01127">
    <property type="entry name" value="TrwB_TraG_TraD_VirD4"/>
    <property type="match status" value="1"/>
</dbReference>
<name>A0A395VEA7_9FIRM</name>
<dbReference type="Pfam" id="PF02534">
    <property type="entry name" value="T4SS-DNA_transf"/>
    <property type="match status" value="1"/>
</dbReference>
<sequence length="641" mass="72103">MKVRDERKKSEIIKFVVAIGILIGASPLIGELVLTALNSVFVDFGHFAPDMNYVRCVKKLMIDHDRQILTVFALLLIVCALLSWTTRLHIEIAQTDTIEIARGIHIPVVAGNGQYGTAHFMTKEELDTCFPVLTYDGAGHLKGLAESAGLIVDFQTVGNMEYIRCLVDAANAIIIGATRSGKTRRLLLTATWLNLLLGINLFIPDVKGEIYAYTSDFARKKDYEIRVLDFRNPTRSQHFNNLDEIVRLLAAKKISEAVNKAWDIVTVLVGEPQGERIWTDGQCATIAAAILIIAQDAPEGYKNLTNVYYFLAYMCEPDRETGEMPITRYLEKLPESHPARGAFQVAQIAPFRTRSSFFTSALATLRLYTDWNVAEITSQSDWTLDDIDDKKVITYIILPDEKTTYHPIGALLLKQIYEKLVEIAIRKGGELDRRFIFRTEEIGNFPKIPDLGTMLSAGAGRNIFFELVIQDYQQLEHKYKEEWRNIRTNCQLIVVLKVTDPSTASELSKQLGNYTVQMNAASANVNDGRTGSYSAGTSSSLGGRPLMYPDDISAIEKPDALILYGGKKFIANLPDISEYYANAEFGMGDKNHNKKLYLKRIEDRPAHEINAPKLWSIWEKYKTGKQQTAETLEEEKVSFLT</sequence>
<evidence type="ECO:0000313" key="8">
    <source>
        <dbReference type="EMBL" id="RGS42399.1"/>
    </source>
</evidence>
<comment type="similarity">
    <text evidence="2">Belongs to the VirD4/TraG family.</text>
</comment>
<feature type="transmembrane region" description="Helical" evidence="7">
    <location>
        <begin position="67"/>
        <end position="84"/>
    </location>
</feature>
<dbReference type="AlphaFoldDB" id="A0A395VEA7"/>
<accession>A0A395VEA7</accession>
<reference evidence="8 9" key="1">
    <citation type="submission" date="2018-08" db="EMBL/GenBank/DDBJ databases">
        <title>A genome reference for cultivated species of the human gut microbiota.</title>
        <authorList>
            <person name="Zou Y."/>
            <person name="Xue W."/>
            <person name="Luo G."/>
        </authorList>
    </citation>
    <scope>NUCLEOTIDE SEQUENCE [LARGE SCALE GENOMIC DNA]</scope>
    <source>
        <strain evidence="8 9">AF22-12AC</strain>
    </source>
</reference>
<comment type="subcellular location">
    <subcellularLocation>
        <location evidence="1">Cell membrane</location>
        <topology evidence="1">Multi-pass membrane protein</topology>
    </subcellularLocation>
</comment>
<protein>
    <submittedName>
        <fullName evidence="8">Conjugal transfer protein TraG</fullName>
    </submittedName>
</protein>
<dbReference type="NCBIfam" id="NF045973">
    <property type="entry name" value="conju_CD1115"/>
    <property type="match status" value="1"/>
</dbReference>
<dbReference type="InterPro" id="IPR003688">
    <property type="entry name" value="TraG/VirD4"/>
</dbReference>
<dbReference type="InterPro" id="IPR051539">
    <property type="entry name" value="T4SS-coupling_protein"/>
</dbReference>
<evidence type="ECO:0000256" key="5">
    <source>
        <dbReference type="ARBA" id="ARBA00022989"/>
    </source>
</evidence>
<dbReference type="SUPFAM" id="SSF52540">
    <property type="entry name" value="P-loop containing nucleoside triphosphate hydrolases"/>
    <property type="match status" value="1"/>
</dbReference>
<comment type="caution">
    <text evidence="8">The sequence shown here is derived from an EMBL/GenBank/DDBJ whole genome shotgun (WGS) entry which is preliminary data.</text>
</comment>
<evidence type="ECO:0000256" key="6">
    <source>
        <dbReference type="ARBA" id="ARBA00023136"/>
    </source>
</evidence>
<dbReference type="Gene3D" id="3.40.50.300">
    <property type="entry name" value="P-loop containing nucleotide triphosphate hydrolases"/>
    <property type="match status" value="1"/>
</dbReference>
<gene>
    <name evidence="8" type="ORF">DWX93_03490</name>
</gene>
<evidence type="ECO:0000313" key="9">
    <source>
        <dbReference type="Proteomes" id="UP000266172"/>
    </source>
</evidence>
<dbReference type="InterPro" id="IPR027417">
    <property type="entry name" value="P-loop_NTPase"/>
</dbReference>
<evidence type="ECO:0000256" key="1">
    <source>
        <dbReference type="ARBA" id="ARBA00004651"/>
    </source>
</evidence>
<keyword evidence="4 7" id="KW-0812">Transmembrane</keyword>
<evidence type="ECO:0000256" key="3">
    <source>
        <dbReference type="ARBA" id="ARBA00022475"/>
    </source>
</evidence>
<evidence type="ECO:0000256" key="4">
    <source>
        <dbReference type="ARBA" id="ARBA00022692"/>
    </source>
</evidence>
<dbReference type="Proteomes" id="UP000266172">
    <property type="component" value="Unassembled WGS sequence"/>
</dbReference>
<keyword evidence="5 7" id="KW-1133">Transmembrane helix</keyword>
<proteinExistence type="inferred from homology"/>